<feature type="domain" description="Semialdehyde dehydrogenase NAD-binding" evidence="9">
    <location>
        <begin position="9"/>
        <end position="154"/>
    </location>
</feature>
<keyword evidence="5 7" id="KW-0560">Oxidoreductase</keyword>
<dbReference type="Pfam" id="PF22698">
    <property type="entry name" value="Semialdhyde_dhC_1"/>
    <property type="match status" value="1"/>
</dbReference>
<dbReference type="EC" id="1.2.1.38" evidence="7"/>
<evidence type="ECO:0000313" key="10">
    <source>
        <dbReference type="EMBL" id="RLV58503.1"/>
    </source>
</evidence>
<dbReference type="SMART" id="SM00859">
    <property type="entry name" value="Semialdhyde_dh"/>
    <property type="match status" value="1"/>
</dbReference>
<reference evidence="10 11" key="1">
    <citation type="submission" date="2018-09" db="EMBL/GenBank/DDBJ databases">
        <title>Phylogeny of the Shewanellaceae, and recommendation for two new genera, Pseudoshewanella and Parashewanella.</title>
        <authorList>
            <person name="Wang G."/>
        </authorList>
    </citation>
    <scope>NUCLEOTIDE SEQUENCE [LARGE SCALE GENOMIC DNA]</scope>
    <source>
        <strain evidence="10 11">C51</strain>
    </source>
</reference>
<dbReference type="Gene3D" id="3.40.50.720">
    <property type="entry name" value="NAD(P)-binding Rossmann-like Domain"/>
    <property type="match status" value="1"/>
</dbReference>
<dbReference type="HAMAP" id="MF_00150">
    <property type="entry name" value="ArgC_type1"/>
    <property type="match status" value="1"/>
</dbReference>
<comment type="pathway">
    <text evidence="1 7">Amino-acid biosynthesis; L-arginine biosynthesis; N(2)-acetyl-L-ornithine from L-glutamate: step 3/4.</text>
</comment>
<keyword evidence="7" id="KW-0963">Cytoplasm</keyword>
<proteinExistence type="inferred from homology"/>
<dbReference type="UniPathway" id="UPA00068">
    <property type="reaction ID" value="UER00108"/>
</dbReference>
<dbReference type="PANTHER" id="PTHR32338:SF10">
    <property type="entry name" value="N-ACETYL-GAMMA-GLUTAMYL-PHOSPHATE REDUCTASE, CHLOROPLASTIC-RELATED"/>
    <property type="match status" value="1"/>
</dbReference>
<keyword evidence="11" id="KW-1185">Reference proteome</keyword>
<protein>
    <recommendedName>
        <fullName evidence="7">N-acetyl-gamma-glutamyl-phosphate reductase</fullName>
        <shortName evidence="7">AGPR</shortName>
        <ecNumber evidence="7">1.2.1.38</ecNumber>
    </recommendedName>
    <alternativeName>
        <fullName evidence="7">N-acetyl-glutamate semialdehyde dehydrogenase</fullName>
        <shortName evidence="7">NAGSA dehydrogenase</shortName>
    </alternativeName>
</protein>
<dbReference type="InterPro" id="IPR058924">
    <property type="entry name" value="AGPR_dimerisation_dom"/>
</dbReference>
<dbReference type="InterPro" id="IPR000706">
    <property type="entry name" value="AGPR_type-1"/>
</dbReference>
<dbReference type="InterPro" id="IPR050085">
    <property type="entry name" value="AGPR"/>
</dbReference>
<dbReference type="OrthoDB" id="9801289at2"/>
<dbReference type="SUPFAM" id="SSF51735">
    <property type="entry name" value="NAD(P)-binding Rossmann-fold domains"/>
    <property type="match status" value="1"/>
</dbReference>
<dbReference type="GO" id="GO:0003942">
    <property type="term" value="F:N-acetyl-gamma-glutamyl-phosphate reductase activity"/>
    <property type="evidence" value="ECO:0007669"/>
    <property type="project" value="UniProtKB-UniRule"/>
</dbReference>
<dbReference type="PANTHER" id="PTHR32338">
    <property type="entry name" value="N-ACETYL-GAMMA-GLUTAMYL-PHOSPHATE REDUCTASE, CHLOROPLASTIC-RELATED-RELATED"/>
    <property type="match status" value="1"/>
</dbReference>
<gene>
    <name evidence="7" type="primary">argC</name>
    <name evidence="10" type="ORF">D5018_16945</name>
</gene>
<keyword evidence="2 7" id="KW-0055">Arginine biosynthesis</keyword>
<dbReference type="GO" id="GO:0051287">
    <property type="term" value="F:NAD binding"/>
    <property type="evidence" value="ECO:0007669"/>
    <property type="project" value="InterPro"/>
</dbReference>
<comment type="caution">
    <text evidence="10">The sequence shown here is derived from an EMBL/GenBank/DDBJ whole genome shotgun (WGS) entry which is preliminary data.</text>
</comment>
<dbReference type="InterPro" id="IPR023013">
    <property type="entry name" value="AGPR_AS"/>
</dbReference>
<dbReference type="GO" id="GO:0006526">
    <property type="term" value="P:L-arginine biosynthetic process"/>
    <property type="evidence" value="ECO:0007669"/>
    <property type="project" value="UniProtKB-UniRule"/>
</dbReference>
<dbReference type="Gene3D" id="3.30.360.10">
    <property type="entry name" value="Dihydrodipicolinate Reductase, domain 2"/>
    <property type="match status" value="1"/>
</dbReference>
<dbReference type="SUPFAM" id="SSF55347">
    <property type="entry name" value="Glyceraldehyde-3-phosphate dehydrogenase-like, C-terminal domain"/>
    <property type="match status" value="1"/>
</dbReference>
<evidence type="ECO:0000256" key="4">
    <source>
        <dbReference type="ARBA" id="ARBA00022857"/>
    </source>
</evidence>
<dbReference type="GO" id="GO:0005737">
    <property type="term" value="C:cytoplasm"/>
    <property type="evidence" value="ECO:0007669"/>
    <property type="project" value="UniProtKB-SubCell"/>
</dbReference>
<evidence type="ECO:0000256" key="5">
    <source>
        <dbReference type="ARBA" id="ARBA00023002"/>
    </source>
</evidence>
<dbReference type="PROSITE" id="PS01224">
    <property type="entry name" value="ARGC"/>
    <property type="match status" value="1"/>
</dbReference>
<feature type="active site" evidence="7 8">
    <location>
        <position position="162"/>
    </location>
</feature>
<dbReference type="InterPro" id="IPR036291">
    <property type="entry name" value="NAD(P)-bd_dom_sf"/>
</dbReference>
<comment type="function">
    <text evidence="7">Catalyzes the NADPH-dependent reduction of N-acetyl-5-glutamyl phosphate to yield N-acetyl-L-glutamate 5-semialdehyde.</text>
</comment>
<comment type="subcellular location">
    <subcellularLocation>
        <location evidence="7">Cytoplasm</location>
    </subcellularLocation>
</comment>
<dbReference type="Proteomes" id="UP000281474">
    <property type="component" value="Unassembled WGS sequence"/>
</dbReference>
<dbReference type="GO" id="GO:0070401">
    <property type="term" value="F:NADP+ binding"/>
    <property type="evidence" value="ECO:0007669"/>
    <property type="project" value="InterPro"/>
</dbReference>
<organism evidence="10 11">
    <name type="scientific">Parashewanella curva</name>
    <dbReference type="NCBI Taxonomy" id="2338552"/>
    <lineage>
        <taxon>Bacteria</taxon>
        <taxon>Pseudomonadati</taxon>
        <taxon>Pseudomonadota</taxon>
        <taxon>Gammaproteobacteria</taxon>
        <taxon>Alteromonadales</taxon>
        <taxon>Shewanellaceae</taxon>
        <taxon>Parashewanella</taxon>
    </lineage>
</organism>
<evidence type="ECO:0000256" key="6">
    <source>
        <dbReference type="ARBA" id="ARBA00050557"/>
    </source>
</evidence>
<evidence type="ECO:0000313" key="11">
    <source>
        <dbReference type="Proteomes" id="UP000281474"/>
    </source>
</evidence>
<evidence type="ECO:0000256" key="2">
    <source>
        <dbReference type="ARBA" id="ARBA00022571"/>
    </source>
</evidence>
<evidence type="ECO:0000256" key="8">
    <source>
        <dbReference type="PROSITE-ProRule" id="PRU10010"/>
    </source>
</evidence>
<evidence type="ECO:0000259" key="9">
    <source>
        <dbReference type="SMART" id="SM00859"/>
    </source>
</evidence>
<name>A0A3L8PV95_9GAMM</name>
<comment type="similarity">
    <text evidence="7">Belongs to the NAGSA dehydrogenase family. Type 1 subfamily.</text>
</comment>
<dbReference type="CDD" id="cd23934">
    <property type="entry name" value="AGPR_1_C"/>
    <property type="match status" value="1"/>
</dbReference>
<keyword evidence="3 7" id="KW-0028">Amino-acid biosynthesis</keyword>
<dbReference type="InterPro" id="IPR000534">
    <property type="entry name" value="Semialdehyde_DH_NAD-bd"/>
</dbReference>
<evidence type="ECO:0000256" key="3">
    <source>
        <dbReference type="ARBA" id="ARBA00022605"/>
    </source>
</evidence>
<keyword evidence="4 7" id="KW-0521">NADP</keyword>
<dbReference type="CDD" id="cd17895">
    <property type="entry name" value="AGPR_1_N"/>
    <property type="match status" value="1"/>
</dbReference>
<dbReference type="Pfam" id="PF01118">
    <property type="entry name" value="Semialdhyde_dh"/>
    <property type="match status" value="1"/>
</dbReference>
<comment type="catalytic activity">
    <reaction evidence="6 7">
        <text>N-acetyl-L-glutamate 5-semialdehyde + phosphate + NADP(+) = N-acetyl-L-glutamyl 5-phosphate + NADPH + H(+)</text>
        <dbReference type="Rhea" id="RHEA:21588"/>
        <dbReference type="ChEBI" id="CHEBI:15378"/>
        <dbReference type="ChEBI" id="CHEBI:29123"/>
        <dbReference type="ChEBI" id="CHEBI:43474"/>
        <dbReference type="ChEBI" id="CHEBI:57783"/>
        <dbReference type="ChEBI" id="CHEBI:57936"/>
        <dbReference type="ChEBI" id="CHEBI:58349"/>
        <dbReference type="EC" id="1.2.1.38"/>
    </reaction>
</comment>
<dbReference type="EMBL" id="QZEI01000068">
    <property type="protein sequence ID" value="RLV58503.1"/>
    <property type="molecule type" value="Genomic_DNA"/>
</dbReference>
<dbReference type="AlphaFoldDB" id="A0A3L8PV95"/>
<sequence length="352" mass="38701">MILQIKDVKTAVVGASGYAGAELVELLTRHQSINSIELLVSESSQVLGQCFSDVFPRWKGVCDTAFQAVNSDWINQHAAELDVVFLATPHAASVKLVKEFTEHEVIIFDLSGGFRLKQPELYDEYYGFTHQLPEVLQQAVYGSPEWEAESLKDTNLIAVPGCYPTASLLGLKPITSNHLHDESSLITVNGISGVSGAGRQANLATSFNEVSLTPYNILKHRHQPEMSQAVQADVIFNPHLAPFKRGLLATTTLKIKEGVAAADIDAVYKNAYQSQPLIRFQKDWPKIDNVTGTPFADIHWQFDEKQRVLVVSCAIDNLMKGAASQAVQCLNLRLGLSSEFGLLSNVEVNHND</sequence>
<dbReference type="FunFam" id="3.30.360.10:FF:000014">
    <property type="entry name" value="N-acetyl-gamma-glutamyl-phosphate reductase"/>
    <property type="match status" value="1"/>
</dbReference>
<evidence type="ECO:0000256" key="7">
    <source>
        <dbReference type="HAMAP-Rule" id="MF_00150"/>
    </source>
</evidence>
<accession>A0A3L8PV95</accession>
<evidence type="ECO:0000256" key="1">
    <source>
        <dbReference type="ARBA" id="ARBA00004862"/>
    </source>
</evidence>
<dbReference type="NCBIfam" id="TIGR01850">
    <property type="entry name" value="argC"/>
    <property type="match status" value="1"/>
</dbReference>